<accession>A0A427XE49</accession>
<keyword evidence="3" id="KW-1185">Reference proteome</keyword>
<reference evidence="2 3" key="1">
    <citation type="submission" date="2018-11" db="EMBL/GenBank/DDBJ databases">
        <title>Genome sequence of Apiotrichum porosum DSM 27194.</title>
        <authorList>
            <person name="Aliyu H."/>
            <person name="Gorte O."/>
            <person name="Ochsenreither K."/>
        </authorList>
    </citation>
    <scope>NUCLEOTIDE SEQUENCE [LARGE SCALE GENOMIC DNA]</scope>
    <source>
        <strain evidence="2 3">DSM 27194</strain>
    </source>
</reference>
<evidence type="ECO:0000313" key="2">
    <source>
        <dbReference type="EMBL" id="RSH77191.1"/>
    </source>
</evidence>
<evidence type="ECO:0000256" key="1">
    <source>
        <dbReference type="SAM" id="MobiDB-lite"/>
    </source>
</evidence>
<dbReference type="EMBL" id="RSCE01000017">
    <property type="protein sequence ID" value="RSH77191.1"/>
    <property type="molecule type" value="Genomic_DNA"/>
</dbReference>
<feature type="region of interest" description="Disordered" evidence="1">
    <location>
        <begin position="134"/>
        <end position="172"/>
    </location>
</feature>
<dbReference type="AlphaFoldDB" id="A0A427XE49"/>
<protein>
    <submittedName>
        <fullName evidence="2">Uncharacterized protein</fullName>
    </submittedName>
</protein>
<dbReference type="GeneID" id="39588034"/>
<dbReference type="Proteomes" id="UP000279236">
    <property type="component" value="Unassembled WGS sequence"/>
</dbReference>
<evidence type="ECO:0000313" key="3">
    <source>
        <dbReference type="Proteomes" id="UP000279236"/>
    </source>
</evidence>
<organism evidence="2 3">
    <name type="scientific">Apiotrichum porosum</name>
    <dbReference type="NCBI Taxonomy" id="105984"/>
    <lineage>
        <taxon>Eukaryota</taxon>
        <taxon>Fungi</taxon>
        <taxon>Dikarya</taxon>
        <taxon>Basidiomycota</taxon>
        <taxon>Agaricomycotina</taxon>
        <taxon>Tremellomycetes</taxon>
        <taxon>Trichosporonales</taxon>
        <taxon>Trichosporonaceae</taxon>
        <taxon>Apiotrichum</taxon>
    </lineage>
</organism>
<dbReference type="RefSeq" id="XP_028472338.1">
    <property type="nucleotide sequence ID" value="XM_028619164.1"/>
</dbReference>
<comment type="caution">
    <text evidence="2">The sequence shown here is derived from an EMBL/GenBank/DDBJ whole genome shotgun (WGS) entry which is preliminary data.</text>
</comment>
<name>A0A427XE49_9TREE</name>
<gene>
    <name evidence="2" type="ORF">EHS24_003491</name>
</gene>
<sequence length="313" mass="34242">MYATPRLMKLRHVPTSDTAFYCSEEKMGYELAPNGTDMFADWEHHLACRQLGLPVQLSKWNLATHRRLSAEASGESMSVAQTTLPEENEVEVGELVEVVISPPEPRDNCIMPPEEVRSLYPIRRMVVAPQFITAPTTPLPSIPATPATPTFLPSNDDSDDAPPRRVSSPNARQNRRAALFGHEGVIVTPPASPEQRSPITGVFEVQPSAAAFTDPTAIPRAAARKLGLEDKEPAACAAATESLASRYSTESFARSDASYDPRFPKSLCEDVVDGDSDSCSSLRGLRLRLKESERPRTLDIEVMLANLKDSALL</sequence>
<proteinExistence type="predicted"/>